<comment type="similarity">
    <text evidence="1 2">Belongs to the flagella basal body rod proteins family.</text>
</comment>
<dbReference type="PROSITE" id="PS00588">
    <property type="entry name" value="FLAGELLA_BB_ROD"/>
    <property type="match status" value="1"/>
</dbReference>
<dbReference type="AlphaFoldDB" id="A0A3S6QXX9"/>
<feature type="domain" description="Flagellar hook protein FlgE/F/G-like D1" evidence="5">
    <location>
        <begin position="96"/>
        <end position="161"/>
    </location>
</feature>
<dbReference type="Pfam" id="PF00460">
    <property type="entry name" value="Flg_bb_rod"/>
    <property type="match status" value="1"/>
</dbReference>
<organism evidence="6 7">
    <name type="scientific">Liquorilactobacillus nagelii</name>
    <dbReference type="NCBI Taxonomy" id="82688"/>
    <lineage>
        <taxon>Bacteria</taxon>
        <taxon>Bacillati</taxon>
        <taxon>Bacillota</taxon>
        <taxon>Bacilli</taxon>
        <taxon>Lactobacillales</taxon>
        <taxon>Lactobacillaceae</taxon>
        <taxon>Liquorilactobacillus</taxon>
    </lineage>
</organism>
<dbReference type="Proteomes" id="UP000324497">
    <property type="component" value="Chromosome"/>
</dbReference>
<accession>A0A3S6QXX9</accession>
<gene>
    <name evidence="6" type="ORF">BSQ50_11060</name>
</gene>
<keyword evidence="7" id="KW-1185">Reference proteome</keyword>
<evidence type="ECO:0000256" key="2">
    <source>
        <dbReference type="RuleBase" id="RU362116"/>
    </source>
</evidence>
<evidence type="ECO:0000259" key="4">
    <source>
        <dbReference type="Pfam" id="PF06429"/>
    </source>
</evidence>
<sequence length="261" mass="28131">MNVNDILSISRTGLNGLQNNLDIVANNVANSNTVGFKSRDTSFTDLLENSTTPQDANVEDGQQNKMGMTMGLATHQQSINFTQGSLRNTDSPYDLAISGNGFFGVRGGDGQLYLTRNGDFTRDANGNVVDQAGRKLDVQVTVPENQWPQGTVSISQTGQIAIENNGRSTQVGRVILYQPTEPQDLQAVGDNLYRLQGGTLNSSLNGAAGLGTIEQYHLENSTTDLADAMSNMILTQRAYSLNSKVLQSTDDMLGTINEFSN</sequence>
<keyword evidence="6" id="KW-0969">Cilium</keyword>
<dbReference type="NCBIfam" id="TIGR03506">
    <property type="entry name" value="FlgEFG_subfam"/>
    <property type="match status" value="2"/>
</dbReference>
<proteinExistence type="inferred from homology"/>
<evidence type="ECO:0000256" key="1">
    <source>
        <dbReference type="ARBA" id="ARBA00009677"/>
    </source>
</evidence>
<comment type="subcellular location">
    <subcellularLocation>
        <location evidence="2">Bacterial flagellum basal body</location>
    </subcellularLocation>
</comment>
<dbReference type="InterPro" id="IPR010930">
    <property type="entry name" value="Flg_bb/hook_C_dom"/>
</dbReference>
<dbReference type="InterPro" id="IPR019776">
    <property type="entry name" value="Flagellar_basal_body_rod_CS"/>
</dbReference>
<dbReference type="PANTHER" id="PTHR30435">
    <property type="entry name" value="FLAGELLAR PROTEIN"/>
    <property type="match status" value="1"/>
</dbReference>
<feature type="domain" description="Flagellar basal-body/hook protein C-terminal" evidence="4">
    <location>
        <begin position="215"/>
        <end position="257"/>
    </location>
</feature>
<dbReference type="InterPro" id="IPR020013">
    <property type="entry name" value="Flagellar_FlgE/F/G"/>
</dbReference>
<evidence type="ECO:0000313" key="6">
    <source>
        <dbReference type="EMBL" id="AUJ33036.1"/>
    </source>
</evidence>
<evidence type="ECO:0000259" key="3">
    <source>
        <dbReference type="Pfam" id="PF00460"/>
    </source>
</evidence>
<keyword evidence="6" id="KW-0966">Cell projection</keyword>
<dbReference type="InterPro" id="IPR001444">
    <property type="entry name" value="Flag_bb_rod_N"/>
</dbReference>
<protein>
    <submittedName>
        <fullName evidence="6">Flagellar biosynthesis protein FlgG</fullName>
    </submittedName>
</protein>
<reference evidence="6 7" key="1">
    <citation type="submission" date="2016-11" db="EMBL/GenBank/DDBJ databases">
        <title>Interaction between Lactobacillus species and yeast in water kefir.</title>
        <authorList>
            <person name="Behr J."/>
            <person name="Xu D."/>
            <person name="Vogel R.F."/>
        </authorList>
    </citation>
    <scope>NUCLEOTIDE SEQUENCE [LARGE SCALE GENOMIC DNA]</scope>
    <source>
        <strain evidence="6 7">TMW 1.1827</strain>
    </source>
</reference>
<keyword evidence="2" id="KW-0975">Bacterial flagellum</keyword>
<dbReference type="KEGG" id="lng:BSQ50_11060"/>
<dbReference type="Pfam" id="PF06429">
    <property type="entry name" value="Flg_bbr_C"/>
    <property type="match status" value="1"/>
</dbReference>
<keyword evidence="6" id="KW-0282">Flagellum</keyword>
<name>A0A3S6QXX9_9LACO</name>
<dbReference type="EMBL" id="CP018180">
    <property type="protein sequence ID" value="AUJ33036.1"/>
    <property type="molecule type" value="Genomic_DNA"/>
</dbReference>
<feature type="domain" description="Flagellar basal body rod protein N-terminal" evidence="3">
    <location>
        <begin position="9"/>
        <end position="37"/>
    </location>
</feature>
<dbReference type="InterPro" id="IPR053967">
    <property type="entry name" value="LlgE_F_G-like_D1"/>
</dbReference>
<dbReference type="RefSeq" id="WP_148127234.1">
    <property type="nucleotide sequence ID" value="NZ_CP018180.1"/>
</dbReference>
<evidence type="ECO:0000313" key="7">
    <source>
        <dbReference type="Proteomes" id="UP000324497"/>
    </source>
</evidence>
<dbReference type="Pfam" id="PF22692">
    <property type="entry name" value="LlgE_F_G_D1"/>
    <property type="match status" value="1"/>
</dbReference>
<dbReference type="PANTHER" id="PTHR30435:SF19">
    <property type="entry name" value="FLAGELLAR BASAL-BODY ROD PROTEIN FLGG"/>
    <property type="match status" value="1"/>
</dbReference>
<dbReference type="SUPFAM" id="SSF117143">
    <property type="entry name" value="Flagellar hook protein flgE"/>
    <property type="match status" value="1"/>
</dbReference>
<dbReference type="InterPro" id="IPR037925">
    <property type="entry name" value="FlgE/F/G-like"/>
</dbReference>
<dbReference type="GO" id="GO:0009425">
    <property type="term" value="C:bacterial-type flagellum basal body"/>
    <property type="evidence" value="ECO:0007669"/>
    <property type="project" value="UniProtKB-SubCell"/>
</dbReference>
<evidence type="ECO:0000259" key="5">
    <source>
        <dbReference type="Pfam" id="PF22692"/>
    </source>
</evidence>
<dbReference type="GO" id="GO:0071978">
    <property type="term" value="P:bacterial-type flagellum-dependent swarming motility"/>
    <property type="evidence" value="ECO:0007669"/>
    <property type="project" value="TreeGrafter"/>
</dbReference>